<dbReference type="PANTHER" id="PTHR11076:SF33">
    <property type="entry name" value="DNA POLYMERASE KAPPA"/>
    <property type="match status" value="1"/>
</dbReference>
<organism evidence="1 2">
    <name type="scientific">Haematococcus lacustris</name>
    <name type="common">Green alga</name>
    <name type="synonym">Haematococcus pluvialis</name>
    <dbReference type="NCBI Taxonomy" id="44745"/>
    <lineage>
        <taxon>Eukaryota</taxon>
        <taxon>Viridiplantae</taxon>
        <taxon>Chlorophyta</taxon>
        <taxon>core chlorophytes</taxon>
        <taxon>Chlorophyceae</taxon>
        <taxon>CS clade</taxon>
        <taxon>Chlamydomonadales</taxon>
        <taxon>Haematococcaceae</taxon>
        <taxon>Haematococcus</taxon>
    </lineage>
</organism>
<dbReference type="FunFam" id="1.10.150.810:FF:000003">
    <property type="entry name" value="DNA polymerase kappa subunit"/>
    <property type="match status" value="1"/>
</dbReference>
<dbReference type="PANTHER" id="PTHR11076">
    <property type="entry name" value="DNA REPAIR POLYMERASE UMUC / TRANSFERASE FAMILY MEMBER"/>
    <property type="match status" value="1"/>
</dbReference>
<protein>
    <submittedName>
        <fullName evidence="1">UmuC domain-containing protein</fullName>
    </submittedName>
</protein>
<accession>A0A699YP17</accession>
<dbReference type="AlphaFoldDB" id="A0A699YP17"/>
<evidence type="ECO:0000313" key="1">
    <source>
        <dbReference type="EMBL" id="GFH08646.1"/>
    </source>
</evidence>
<dbReference type="InterPro" id="IPR043502">
    <property type="entry name" value="DNA/RNA_pol_sf"/>
</dbReference>
<dbReference type="GO" id="GO:0042276">
    <property type="term" value="P:error-prone translesion synthesis"/>
    <property type="evidence" value="ECO:0007669"/>
    <property type="project" value="TreeGrafter"/>
</dbReference>
<reference evidence="1 2" key="1">
    <citation type="submission" date="2020-02" db="EMBL/GenBank/DDBJ databases">
        <title>Draft genome sequence of Haematococcus lacustris strain NIES-144.</title>
        <authorList>
            <person name="Morimoto D."/>
            <person name="Nakagawa S."/>
            <person name="Yoshida T."/>
            <person name="Sawayama S."/>
        </authorList>
    </citation>
    <scope>NUCLEOTIDE SEQUENCE [LARGE SCALE GENOMIC DNA]</scope>
    <source>
        <strain evidence="1 2">NIES-144</strain>
    </source>
</reference>
<gene>
    <name evidence="1" type="ORF">HaLaN_03638</name>
</gene>
<comment type="caution">
    <text evidence="1">The sequence shown here is derived from an EMBL/GenBank/DDBJ whole genome shotgun (WGS) entry which is preliminary data.</text>
</comment>
<dbReference type="Gene3D" id="1.10.150.810">
    <property type="match status" value="1"/>
</dbReference>
<dbReference type="SUPFAM" id="SSF56672">
    <property type="entry name" value="DNA/RNA polymerases"/>
    <property type="match status" value="1"/>
</dbReference>
<dbReference type="GO" id="GO:0003887">
    <property type="term" value="F:DNA-directed DNA polymerase activity"/>
    <property type="evidence" value="ECO:0007669"/>
    <property type="project" value="TreeGrafter"/>
</dbReference>
<proteinExistence type="predicted"/>
<dbReference type="InterPro" id="IPR050116">
    <property type="entry name" value="DNA_polymerase-Y"/>
</dbReference>
<keyword evidence="2" id="KW-1185">Reference proteome</keyword>
<name>A0A699YP17_HAELA</name>
<dbReference type="Proteomes" id="UP000485058">
    <property type="component" value="Unassembled WGS sequence"/>
</dbReference>
<dbReference type="GO" id="GO:0005634">
    <property type="term" value="C:nucleus"/>
    <property type="evidence" value="ECO:0007669"/>
    <property type="project" value="TreeGrafter"/>
</dbReference>
<sequence length="145" mass="16153">MATDAPACKPSWADYQTVFTNAKAGMEGVDKAHVQRVVYEMSKDSAHFKNEQRKQAQTELKIARMKEKAAQLTPQALEASGRAMDLKVAELESGRDLSRTWLVVDMDAFFAAVEERDNPGMIWRALRHARLHCPQAVPATALPEA</sequence>
<evidence type="ECO:0000313" key="2">
    <source>
        <dbReference type="Proteomes" id="UP000485058"/>
    </source>
</evidence>
<dbReference type="EMBL" id="BLLF01000174">
    <property type="protein sequence ID" value="GFH08646.1"/>
    <property type="molecule type" value="Genomic_DNA"/>
</dbReference>